<feature type="domain" description="MGS-like" evidence="26">
    <location>
        <begin position="1161"/>
        <end position="1307"/>
    </location>
</feature>
<evidence type="ECO:0000256" key="12">
    <source>
        <dbReference type="ARBA" id="ARBA00022840"/>
    </source>
</evidence>
<proteinExistence type="inferred from homology"/>
<evidence type="ECO:0000256" key="5">
    <source>
        <dbReference type="ARBA" id="ARBA00022571"/>
    </source>
</evidence>
<dbReference type="InterPro" id="IPR036914">
    <property type="entry name" value="MGS-like_dom_sf"/>
</dbReference>
<dbReference type="PROSITE" id="PS51855">
    <property type="entry name" value="MGS"/>
    <property type="match status" value="1"/>
</dbReference>
<feature type="binding site" evidence="21">
    <location>
        <position position="999"/>
    </location>
    <ligand>
        <name>ATP</name>
        <dbReference type="ChEBI" id="CHEBI:30616"/>
        <label>2</label>
    </ligand>
</feature>
<feature type="binding site" evidence="21">
    <location>
        <position position="1001"/>
    </location>
    <ligand>
        <name>ATP</name>
        <dbReference type="ChEBI" id="CHEBI:30616"/>
        <label>2</label>
    </ligand>
</feature>
<dbReference type="GO" id="GO:0044205">
    <property type="term" value="P:'de novo' UMP biosynthetic process"/>
    <property type="evidence" value="ECO:0007669"/>
    <property type="project" value="UniProtKB-UniRule"/>
</dbReference>
<comment type="catalytic activity">
    <reaction evidence="18 21">
        <text>hydrogencarbonate + L-glutamine + 2 ATP + H2O = carbamoyl phosphate + L-glutamate + 2 ADP + phosphate + 2 H(+)</text>
        <dbReference type="Rhea" id="RHEA:18633"/>
        <dbReference type="ChEBI" id="CHEBI:15377"/>
        <dbReference type="ChEBI" id="CHEBI:15378"/>
        <dbReference type="ChEBI" id="CHEBI:17544"/>
        <dbReference type="ChEBI" id="CHEBI:29985"/>
        <dbReference type="ChEBI" id="CHEBI:30616"/>
        <dbReference type="ChEBI" id="CHEBI:43474"/>
        <dbReference type="ChEBI" id="CHEBI:58228"/>
        <dbReference type="ChEBI" id="CHEBI:58359"/>
        <dbReference type="ChEBI" id="CHEBI:456216"/>
        <dbReference type="EC" id="6.3.5.5"/>
    </reaction>
</comment>
<dbReference type="PROSITE" id="PS00867">
    <property type="entry name" value="CPSASE_2"/>
    <property type="match status" value="2"/>
</dbReference>
<dbReference type="InterPro" id="IPR011761">
    <property type="entry name" value="ATP-grasp"/>
</dbReference>
<feature type="region of interest" description="Disordered" evidence="23">
    <location>
        <begin position="1299"/>
        <end position="1325"/>
    </location>
</feature>
<feature type="binding site" evidence="21">
    <location>
        <position position="968"/>
    </location>
    <ligand>
        <name>ATP</name>
        <dbReference type="ChEBI" id="CHEBI:30616"/>
        <label>2</label>
    </ligand>
</feature>
<dbReference type="GO" id="GO:0005524">
    <property type="term" value="F:ATP binding"/>
    <property type="evidence" value="ECO:0007669"/>
    <property type="project" value="UniProtKB-UniRule"/>
</dbReference>
<comment type="catalytic activity">
    <reaction evidence="17 21">
        <text>hydrogencarbonate + NH4(+) + 2 ATP = carbamoyl phosphate + 2 ADP + phosphate + 2 H(+)</text>
        <dbReference type="Rhea" id="RHEA:18029"/>
        <dbReference type="ChEBI" id="CHEBI:15378"/>
        <dbReference type="ChEBI" id="CHEBI:17544"/>
        <dbReference type="ChEBI" id="CHEBI:28938"/>
        <dbReference type="ChEBI" id="CHEBI:30616"/>
        <dbReference type="ChEBI" id="CHEBI:43474"/>
        <dbReference type="ChEBI" id="CHEBI:58228"/>
        <dbReference type="ChEBI" id="CHEBI:456216"/>
        <dbReference type="EC" id="6.3.4.16"/>
    </reaction>
</comment>
<dbReference type="PANTHER" id="PTHR11405:SF53">
    <property type="entry name" value="CARBAMOYL-PHOSPHATE SYNTHASE [AMMONIA], MITOCHONDRIAL"/>
    <property type="match status" value="1"/>
</dbReference>
<feature type="binding site" evidence="21">
    <location>
        <position position="486"/>
    </location>
    <ligand>
        <name>Mg(2+)</name>
        <dbReference type="ChEBI" id="CHEBI:18420"/>
        <label>1</label>
    </ligand>
</feature>
<dbReference type="InterPro" id="IPR033937">
    <property type="entry name" value="MGS_CPS_CarB"/>
</dbReference>
<dbReference type="EMBL" id="JADJZA010000009">
    <property type="protein sequence ID" value="MBK9298484.1"/>
    <property type="molecule type" value="Genomic_DNA"/>
</dbReference>
<feature type="region of interest" description="Disordered" evidence="23">
    <location>
        <begin position="175"/>
        <end position="205"/>
    </location>
</feature>
<dbReference type="InterPro" id="IPR006275">
    <property type="entry name" value="CPSase_lsu"/>
</dbReference>
<dbReference type="Gene3D" id="1.10.760.10">
    <property type="entry name" value="Cytochrome c-like domain"/>
    <property type="match status" value="1"/>
</dbReference>
<dbReference type="Gene3D" id="3.30.470.20">
    <property type="entry name" value="ATP-grasp fold, B domain"/>
    <property type="match status" value="2"/>
</dbReference>
<protein>
    <recommendedName>
        <fullName evidence="21">Carbamoyl phosphate synthase large chain</fullName>
        <ecNumber evidence="21">6.3.4.16</ecNumber>
        <ecNumber evidence="21">6.3.5.5</ecNumber>
    </recommendedName>
    <alternativeName>
        <fullName evidence="21">Carbamoyl phosphate synthetase ammonia chain</fullName>
    </alternativeName>
</protein>
<feature type="region of interest" description="Disordered" evidence="23">
    <location>
        <begin position="1"/>
        <end position="24"/>
    </location>
</feature>
<evidence type="ECO:0000256" key="7">
    <source>
        <dbReference type="ARBA" id="ARBA00022605"/>
    </source>
</evidence>
<feature type="domain" description="Cytochrome c" evidence="25">
    <location>
        <begin position="56"/>
        <end position="150"/>
    </location>
</feature>
<evidence type="ECO:0000259" key="24">
    <source>
        <dbReference type="PROSITE" id="PS50975"/>
    </source>
</evidence>
<evidence type="ECO:0000256" key="15">
    <source>
        <dbReference type="ARBA" id="ARBA00023004"/>
    </source>
</evidence>
<feature type="binding site" evidence="21">
    <location>
        <position position="973"/>
    </location>
    <ligand>
        <name>ATP</name>
        <dbReference type="ChEBI" id="CHEBI:30616"/>
        <label>2</label>
    </ligand>
</feature>
<keyword evidence="7 21" id="KW-0028">Amino-acid biosynthesis</keyword>
<reference evidence="27 28" key="1">
    <citation type="submission" date="2020-10" db="EMBL/GenBank/DDBJ databases">
        <title>Connecting structure to function with the recovery of over 1000 high-quality activated sludge metagenome-assembled genomes encoding full-length rRNA genes using long-read sequencing.</title>
        <authorList>
            <person name="Singleton C.M."/>
            <person name="Petriglieri F."/>
            <person name="Kristensen J.M."/>
            <person name="Kirkegaard R.H."/>
            <person name="Michaelsen T.Y."/>
            <person name="Andersen M.H."/>
            <person name="Karst S.M."/>
            <person name="Dueholm M.S."/>
            <person name="Nielsen P.H."/>
            <person name="Albertsen M."/>
        </authorList>
    </citation>
    <scope>NUCLEOTIDE SEQUENCE [LARGE SCALE GENOMIC DNA]</scope>
    <source>
        <strain evidence="27">Lyne_18-Q3-R50-59_MAXAC.006</strain>
    </source>
</reference>
<evidence type="ECO:0000256" key="6">
    <source>
        <dbReference type="ARBA" id="ARBA00022598"/>
    </source>
</evidence>
<feature type="binding site" evidence="21">
    <location>
        <position position="486"/>
    </location>
    <ligand>
        <name>Mn(2+)</name>
        <dbReference type="ChEBI" id="CHEBI:29035"/>
        <label>1</label>
    </ligand>
</feature>
<comment type="caution">
    <text evidence="21">Lacks conserved residue(s) required for the propagation of feature annotation.</text>
</comment>
<comment type="pathway">
    <text evidence="3 21">Amino-acid biosynthesis; L-arginine biosynthesis; carbamoyl phosphate from bicarbonate: step 1/1.</text>
</comment>
<feature type="binding site" evidence="21">
    <location>
        <position position="442"/>
    </location>
    <ligand>
        <name>ATP</name>
        <dbReference type="ChEBI" id="CHEBI:30616"/>
        <label>1</label>
    </ligand>
</feature>
<evidence type="ECO:0000313" key="28">
    <source>
        <dbReference type="Proteomes" id="UP000727993"/>
    </source>
</evidence>
<dbReference type="Gene3D" id="3.40.50.1380">
    <property type="entry name" value="Methylglyoxal synthase-like domain"/>
    <property type="match status" value="1"/>
</dbReference>
<dbReference type="InterPro" id="IPR036909">
    <property type="entry name" value="Cyt_c-like_dom_sf"/>
</dbReference>
<feature type="binding site" evidence="21">
    <location>
        <position position="1061"/>
    </location>
    <ligand>
        <name>Mg(2+)</name>
        <dbReference type="ChEBI" id="CHEBI:18420"/>
        <label>4</label>
    </ligand>
</feature>
<evidence type="ECO:0000256" key="2">
    <source>
        <dbReference type="ARBA" id="ARBA00004812"/>
    </source>
</evidence>
<dbReference type="SMART" id="SM01096">
    <property type="entry name" value="CPSase_L_D3"/>
    <property type="match status" value="1"/>
</dbReference>
<feature type="region of interest" description="Carboxyphosphate synthetic domain" evidence="21">
    <location>
        <begin position="1"/>
        <end position="603"/>
    </location>
</feature>
<dbReference type="PANTHER" id="PTHR11405">
    <property type="entry name" value="CARBAMOYLTRANSFERASE FAMILY MEMBER"/>
    <property type="match status" value="1"/>
</dbReference>
<dbReference type="SUPFAM" id="SSF52335">
    <property type="entry name" value="Methylglyoxal synthase-like"/>
    <property type="match status" value="1"/>
</dbReference>
<dbReference type="EC" id="6.3.4.16" evidence="21"/>
<feature type="binding site" evidence="21">
    <location>
        <position position="966"/>
    </location>
    <ligand>
        <name>ATP</name>
        <dbReference type="ChEBI" id="CHEBI:30616"/>
        <label>2</label>
    </ligand>
</feature>
<dbReference type="Pfam" id="PF00034">
    <property type="entry name" value="Cytochrom_C"/>
    <property type="match status" value="1"/>
</dbReference>
<dbReference type="CDD" id="cd01424">
    <property type="entry name" value="MGS_CPS_II"/>
    <property type="match status" value="1"/>
</dbReference>
<accession>A0A936TG61</accession>
<evidence type="ECO:0000256" key="3">
    <source>
        <dbReference type="ARBA" id="ARBA00005077"/>
    </source>
</evidence>
<name>A0A936TG61_9ACTN</name>
<dbReference type="SUPFAM" id="SSF52440">
    <property type="entry name" value="PreATP-grasp domain"/>
    <property type="match status" value="2"/>
</dbReference>
<dbReference type="InterPro" id="IPR058047">
    <property type="entry name" value="CPSase_preATP-grasp"/>
</dbReference>
<evidence type="ECO:0000256" key="18">
    <source>
        <dbReference type="ARBA" id="ARBA00048816"/>
    </source>
</evidence>
<dbReference type="GO" id="GO:0006526">
    <property type="term" value="P:L-arginine biosynthetic process"/>
    <property type="evidence" value="ECO:0007669"/>
    <property type="project" value="UniProtKB-UniRule"/>
</dbReference>
<feature type="binding site" evidence="21">
    <location>
        <position position="486"/>
    </location>
    <ligand>
        <name>ATP</name>
        <dbReference type="ChEBI" id="CHEBI:30616"/>
        <label>1</label>
    </ligand>
</feature>
<feature type="binding site" evidence="21">
    <location>
        <position position="1042"/>
    </location>
    <ligand>
        <name>ATP</name>
        <dbReference type="ChEBI" id="CHEBI:30616"/>
        <label>2</label>
    </ligand>
</feature>
<feature type="binding site" evidence="21">
    <location>
        <position position="500"/>
    </location>
    <ligand>
        <name>Mn(2+)</name>
        <dbReference type="ChEBI" id="CHEBI:29035"/>
        <label>1</label>
    </ligand>
</feature>
<evidence type="ECO:0000256" key="17">
    <source>
        <dbReference type="ARBA" id="ARBA00047359"/>
    </source>
</evidence>
<dbReference type="InterPro" id="IPR036897">
    <property type="entry name" value="CarbamoylP_synth_lsu_oligo_sf"/>
</dbReference>
<keyword evidence="10 21" id="KW-0677">Repeat</keyword>
<dbReference type="Pfam" id="PF02786">
    <property type="entry name" value="CPSase_L_D2"/>
    <property type="match status" value="2"/>
</dbReference>
<gene>
    <name evidence="21 27" type="primary">carB</name>
    <name evidence="27" type="ORF">IPN02_16995</name>
</gene>
<dbReference type="Gene3D" id="3.40.50.20">
    <property type="match status" value="2"/>
</dbReference>
<comment type="caution">
    <text evidence="27">The sequence shown here is derived from an EMBL/GenBank/DDBJ whole genome shotgun (WGS) entry which is preliminary data.</text>
</comment>
<feature type="binding site" evidence="21">
    <location>
        <position position="500"/>
    </location>
    <ligand>
        <name>ATP</name>
        <dbReference type="ChEBI" id="CHEBI:30616"/>
        <label>1</label>
    </ligand>
</feature>
<feature type="binding site" evidence="21">
    <location>
        <position position="500"/>
    </location>
    <ligand>
        <name>Mn(2+)</name>
        <dbReference type="ChEBI" id="CHEBI:29035"/>
        <label>2</label>
    </ligand>
</feature>
<evidence type="ECO:0000256" key="14">
    <source>
        <dbReference type="ARBA" id="ARBA00022975"/>
    </source>
</evidence>
<feature type="region of interest" description="Allosteric domain" evidence="21">
    <location>
        <begin position="1161"/>
        <end position="1325"/>
    </location>
</feature>
<keyword evidence="5 21" id="KW-0055">Arginine biosynthesis</keyword>
<dbReference type="Proteomes" id="UP000727993">
    <property type="component" value="Unassembled WGS sequence"/>
</dbReference>
<dbReference type="PROSITE" id="PS50975">
    <property type="entry name" value="ATP_GRASP"/>
    <property type="match status" value="2"/>
</dbReference>
<comment type="similarity">
    <text evidence="4 21">Belongs to the CarB family.</text>
</comment>
<feature type="binding site" evidence="21">
    <location>
        <position position="370"/>
    </location>
    <ligand>
        <name>ATP</name>
        <dbReference type="ChEBI" id="CHEBI:30616"/>
        <label>1</label>
    </ligand>
</feature>
<dbReference type="GO" id="GO:0005737">
    <property type="term" value="C:cytoplasm"/>
    <property type="evidence" value="ECO:0007669"/>
    <property type="project" value="TreeGrafter"/>
</dbReference>
<dbReference type="NCBIfam" id="NF003671">
    <property type="entry name" value="PRK05294.1"/>
    <property type="match status" value="1"/>
</dbReference>
<evidence type="ECO:0000256" key="10">
    <source>
        <dbReference type="ARBA" id="ARBA00022737"/>
    </source>
</evidence>
<dbReference type="GO" id="GO:0020037">
    <property type="term" value="F:heme binding"/>
    <property type="evidence" value="ECO:0007669"/>
    <property type="project" value="InterPro"/>
</dbReference>
<feature type="binding site" evidence="21">
    <location>
        <position position="502"/>
    </location>
    <ligand>
        <name>Mn(2+)</name>
        <dbReference type="ChEBI" id="CHEBI:29035"/>
        <label>2</label>
    </ligand>
</feature>
<dbReference type="EC" id="6.3.5.5" evidence="21"/>
<evidence type="ECO:0000256" key="11">
    <source>
        <dbReference type="ARBA" id="ARBA00022741"/>
    </source>
</evidence>
<evidence type="ECO:0000259" key="26">
    <source>
        <dbReference type="PROSITE" id="PS51855"/>
    </source>
</evidence>
<feature type="binding site" evidence="21">
    <location>
        <position position="1002"/>
    </location>
    <ligand>
        <name>ATP</name>
        <dbReference type="ChEBI" id="CHEBI:30616"/>
        <label>2</label>
    </ligand>
</feature>
<dbReference type="FunFam" id="3.40.50.20:FF:000001">
    <property type="entry name" value="Carbamoyl-phosphate synthase large chain"/>
    <property type="match status" value="2"/>
</dbReference>
<evidence type="ECO:0000256" key="4">
    <source>
        <dbReference type="ARBA" id="ARBA00009799"/>
    </source>
</evidence>
<sequence length="1325" mass="140570">MPPHTLRHSGALEHQRNPPSRRPRPLRLLAGAVGLCVAATLALGACGNTDTDGLTGDAAAGRDIARDRGCTQCHSASGDDNARGPSWAGLAGSEVTLEDGSTVTADREYLERAITDPSSEIVDGFKPIMPMVPLDDAQLDQVIAYIEALGDAPRPRIERPRPPYRTPGRRLLTCSFRWPPPLSPPRRRAPPAASKPTPGASMPRRDDLESILLIGSGPIVIGQACEFDYSGTQACRVLREEGYRVILANSNPATIMTDPDFADATYVEPLDVEVLTAILERERPDAVLATLGGQTALNLAMELHEAGTLDRLGIELIGANAESIATAEDRSQFKDAMIEIGLSVPDSGIAHNMAEAEAVAAELGLPAIIRPAYILGGRGTGIASTPEEFTRLAQRGLEASPISEILIEQSILGWKEFELEVMRDGADNCVIVCSIENFDPMGVHTGDSITVAPAQTLSDVEYQTMRDAAFACIRRVGVETGGSNVQFAVNPANGDLVVIEMNPRVSRSSALASKATGFPIAKIAARLAVGYTLDEIPNDITEKTPACFEPVIDYVVTKVPRWNFEKFPGVPEVLGTQMQAVGEVMSIGRTFPESLQKSLRSLESGHFGLGADPTEVALAEVDDDELAGRVVVATPDRIFEVGEALRRGWGVERVAELTAIDPWFLDEMSTIYEERETIQAATPDTLSRAGWRRAKRLGFADAQLAHLWGAEEATVRTARLAAGVVPTYKTVDTCAAEFEADTPYHYSTWEDETEVQPSDTPRVLILGSGPNRIGQGIEFDYCCVHASFALRDAGYDTVMVNCNPETVSTDYDTSSRLYFEPLTLEDVQSVIDAESEAGPVAGVIVSLGGQTPLKLAGDLPEELILGTSPASIDLAEDRNRWGALCARLEIPQPPGGTATTLEGAREVTERIGYPALVRPSYVLGGRAMEIVYDDDDLARAWSALALEGSLGREGGLSADRPVLVDRFLEDATEVDVDAIRDASGEVLIGGIMEHVEEAGVHSGDSACVIPPVTLGAGVIDVLGDATRRIAEALDVKGLINVQFAVKRAGIHPDAAQVFVIEANPRASRTVPFVAKATGRPLVKIAARVMAGATLGELRTEGLLGEVSSGDHTAVKEAVLPFNRFPEADPLPGPEMRSTGEVMGIDLTPGLAFAKAQLAAGDRLPEGGCVFLSLADRDKVAGLEVARGLIGLGFELMATGGTATALADAGIAVTGTITKVADADSGTEGATAPELIADGEIGLVINTPRGRGPRADGHEIREAAGRHNVPLMTTISAASAAVRGMSDRRAHPMAVRTLQEYQAGVDRSSAADHRADEPGAASDQRG</sequence>
<feature type="binding site" evidence="21">
    <location>
        <position position="411"/>
    </location>
    <ligand>
        <name>ATP</name>
        <dbReference type="ChEBI" id="CHEBI:30616"/>
        <label>1</label>
    </ligand>
</feature>
<dbReference type="InterPro" id="IPR005480">
    <property type="entry name" value="CPSase_lsu_oligo"/>
</dbReference>
<dbReference type="FunFam" id="3.30.470.20:FF:000026">
    <property type="entry name" value="Carbamoyl-phosphate synthase large chain"/>
    <property type="match status" value="1"/>
</dbReference>
<dbReference type="PROSITE" id="PS51007">
    <property type="entry name" value="CYTC"/>
    <property type="match status" value="1"/>
</dbReference>
<dbReference type="SMART" id="SM00851">
    <property type="entry name" value="MGS"/>
    <property type="match status" value="1"/>
</dbReference>
<comment type="subunit">
    <text evidence="20 21">Composed of two chains; the small (or glutamine) chain promotes the hydrolysis of glutamine to ammonia, which is used by the large (or ammonia) chain to synthesize carbamoyl phosphate. Tetramer of heterodimers (alpha,beta)4.</text>
</comment>
<dbReference type="SUPFAM" id="SSF46626">
    <property type="entry name" value="Cytochrome c"/>
    <property type="match status" value="1"/>
</dbReference>
<dbReference type="NCBIfam" id="NF009455">
    <property type="entry name" value="PRK12815.1"/>
    <property type="match status" value="1"/>
</dbReference>
<feature type="binding site" evidence="21">
    <location>
        <position position="500"/>
    </location>
    <ligand>
        <name>Mg(2+)</name>
        <dbReference type="ChEBI" id="CHEBI:18420"/>
        <label>1</label>
    </ligand>
</feature>
<dbReference type="InterPro" id="IPR013815">
    <property type="entry name" value="ATP_grasp_subdomain_1"/>
</dbReference>
<comment type="cofactor">
    <cofactor evidence="21">
        <name>Mg(2+)</name>
        <dbReference type="ChEBI" id="CHEBI:18420"/>
    </cofactor>
    <cofactor evidence="21">
        <name>Mn(2+)</name>
        <dbReference type="ChEBI" id="CHEBI:29035"/>
    </cofactor>
    <text evidence="21">Binds 4 Mg(2+) or Mn(2+) ions per subunit.</text>
</comment>
<feature type="binding site" evidence="21">
    <location>
        <position position="1061"/>
    </location>
    <ligand>
        <name>Mg(2+)</name>
        <dbReference type="ChEBI" id="CHEBI:18420"/>
        <label>3</label>
    </ligand>
</feature>
<comment type="pathway">
    <text evidence="2 21">Pyrimidine metabolism; UMP biosynthesis via de novo pathway; (S)-dihydroorotate from bicarbonate: step 1/3.</text>
</comment>
<evidence type="ECO:0000313" key="27">
    <source>
        <dbReference type="EMBL" id="MBK9298484.1"/>
    </source>
</evidence>
<keyword evidence="9 22" id="KW-0479">Metal-binding</keyword>
<evidence type="ECO:0000256" key="19">
    <source>
        <dbReference type="ARBA" id="ARBA00057223"/>
    </source>
</evidence>
<keyword evidence="14 21" id="KW-0665">Pyrimidine biosynthesis</keyword>
<keyword evidence="13" id="KW-0460">Magnesium</keyword>
<feature type="binding site" evidence="21">
    <location>
        <position position="444"/>
    </location>
    <ligand>
        <name>ATP</name>
        <dbReference type="ChEBI" id="CHEBI:30616"/>
        <label>1</label>
    </ligand>
</feature>
<feature type="domain" description="ATP-grasp" evidence="24">
    <location>
        <begin position="882"/>
        <end position="1090"/>
    </location>
</feature>
<dbReference type="FunFam" id="3.30.470.20:FF:000007">
    <property type="entry name" value="Carbamoyl-phosphate synthase large chain"/>
    <property type="match status" value="1"/>
</dbReference>
<dbReference type="NCBIfam" id="TIGR01369">
    <property type="entry name" value="CPSaseII_lrg"/>
    <property type="match status" value="1"/>
</dbReference>
<feature type="binding site" evidence="21">
    <location>
        <position position="918"/>
    </location>
    <ligand>
        <name>ATP</name>
        <dbReference type="ChEBI" id="CHEBI:30616"/>
        <label>2</label>
    </ligand>
</feature>
<feature type="binding site" evidence="21">
    <location>
        <position position="500"/>
    </location>
    <ligand>
        <name>Mg(2+)</name>
        <dbReference type="ChEBI" id="CHEBI:18420"/>
        <label>2</label>
    </ligand>
</feature>
<feature type="binding site" evidence="21">
    <location>
        <position position="1061"/>
    </location>
    <ligand>
        <name>Mn(2+)</name>
        <dbReference type="ChEBI" id="CHEBI:29035"/>
        <label>3</label>
    </ligand>
</feature>
<dbReference type="Pfam" id="PF25596">
    <property type="entry name" value="CPSase_L_D1"/>
    <property type="match status" value="2"/>
</dbReference>
<evidence type="ECO:0000259" key="25">
    <source>
        <dbReference type="PROSITE" id="PS51007"/>
    </source>
</evidence>
<feature type="binding site" evidence="21">
    <location>
        <position position="330"/>
    </location>
    <ligand>
        <name>ATP</name>
        <dbReference type="ChEBI" id="CHEBI:30616"/>
        <label>1</label>
    </ligand>
</feature>
<dbReference type="FunFam" id="1.10.1030.10:FF:000002">
    <property type="entry name" value="Carbamoyl-phosphate synthase large chain"/>
    <property type="match status" value="1"/>
</dbReference>
<feature type="binding site" evidence="21">
    <location>
        <position position="1063"/>
    </location>
    <ligand>
        <name>Mn(2+)</name>
        <dbReference type="ChEBI" id="CHEBI:29035"/>
        <label>4</label>
    </ligand>
</feature>
<comment type="domain">
    <text evidence="21">The large subunit is composed of 2 ATP-grasp domains that are involved in binding the 2 ATP molecules needed for carbamoyl phosphate synthesis. The N-terminal ATP-grasp domain (referred to as the carboxyphosphate synthetic component) catalyzes the ATP-dependent phosphorylation of hydrogencarbonate to carboxyphosphate and the subsequent nucleophilic attack by ammonia to form a carbamate intermediate. The C-terminal ATP-grasp domain (referred to as the carbamoyl phosphate synthetic component) then catalyzes the phosphorylation of carbamate with the second ATP to form the end product carbamoyl phosphate. The reactive and unstable enzyme intermediates are sequentially channeled from one active site to the next through the interior of the protein over a distance of at least 96 A.</text>
</comment>
<dbReference type="Pfam" id="PF02787">
    <property type="entry name" value="CPSase_L_D3"/>
    <property type="match status" value="1"/>
</dbReference>
<keyword evidence="15 22" id="KW-0408">Iron</keyword>
<evidence type="ECO:0000256" key="21">
    <source>
        <dbReference type="HAMAP-Rule" id="MF_01210"/>
    </source>
</evidence>
<dbReference type="PRINTS" id="PR00098">
    <property type="entry name" value="CPSASE"/>
</dbReference>
<evidence type="ECO:0000256" key="23">
    <source>
        <dbReference type="SAM" id="MobiDB-lite"/>
    </source>
</evidence>
<dbReference type="Pfam" id="PF02142">
    <property type="entry name" value="MGS"/>
    <property type="match status" value="1"/>
</dbReference>
<dbReference type="Gene3D" id="1.10.1030.10">
    <property type="entry name" value="Carbamoyl-phosphate synthetase, large subunit oligomerisation domain"/>
    <property type="match status" value="1"/>
</dbReference>
<feature type="binding site" evidence="21">
    <location>
        <position position="502"/>
    </location>
    <ligand>
        <name>Mg(2+)</name>
        <dbReference type="ChEBI" id="CHEBI:18420"/>
        <label>2</label>
    </ligand>
</feature>
<evidence type="ECO:0000256" key="22">
    <source>
        <dbReference type="PROSITE-ProRule" id="PRU00433"/>
    </source>
</evidence>
<feature type="binding site" evidence="21">
    <location>
        <position position="1042"/>
    </location>
    <ligand>
        <name>Mg(2+)</name>
        <dbReference type="ChEBI" id="CHEBI:18420"/>
        <label>3</label>
    </ligand>
</feature>
<dbReference type="HAMAP" id="MF_01210_B">
    <property type="entry name" value="CPSase_L_chain_B"/>
    <property type="match status" value="1"/>
</dbReference>
<dbReference type="InterPro" id="IPR005483">
    <property type="entry name" value="CPSase_dom"/>
</dbReference>
<dbReference type="InterPro" id="IPR011607">
    <property type="entry name" value="MGS-like_dom"/>
</dbReference>
<feature type="binding site" evidence="21">
    <location>
        <position position="1063"/>
    </location>
    <ligand>
        <name>Mg(2+)</name>
        <dbReference type="ChEBI" id="CHEBI:18420"/>
        <label>4</label>
    </ligand>
</feature>
<dbReference type="SUPFAM" id="SSF56059">
    <property type="entry name" value="Glutathione synthetase ATP-binding domain-like"/>
    <property type="match status" value="2"/>
</dbReference>
<feature type="binding site" evidence="21">
    <location>
        <position position="1042"/>
    </location>
    <ligand>
        <name>Mn(2+)</name>
        <dbReference type="ChEBI" id="CHEBI:29035"/>
        <label>3</label>
    </ligand>
</feature>
<evidence type="ECO:0000256" key="8">
    <source>
        <dbReference type="ARBA" id="ARBA00022617"/>
    </source>
</evidence>
<feature type="binding site" evidence="21">
    <location>
        <position position="1061"/>
    </location>
    <ligand>
        <name>Mn(2+)</name>
        <dbReference type="ChEBI" id="CHEBI:29035"/>
        <label>4</label>
    </ligand>
</feature>
<comment type="cofactor">
    <cofactor evidence="1">
        <name>Mn(2+)</name>
        <dbReference type="ChEBI" id="CHEBI:29035"/>
    </cofactor>
</comment>
<evidence type="ECO:0000256" key="13">
    <source>
        <dbReference type="ARBA" id="ARBA00022842"/>
    </source>
</evidence>
<dbReference type="Gene3D" id="3.30.1490.20">
    <property type="entry name" value="ATP-grasp fold, A domain"/>
    <property type="match status" value="1"/>
</dbReference>
<dbReference type="InterPro" id="IPR016185">
    <property type="entry name" value="PreATP-grasp_dom_sf"/>
</dbReference>
<dbReference type="GO" id="GO:0004088">
    <property type="term" value="F:carbamoyl-phosphate synthase (glutamine-hydrolyzing) activity"/>
    <property type="evidence" value="ECO:0007669"/>
    <property type="project" value="UniProtKB-UniRule"/>
</dbReference>
<feature type="binding site" evidence="21">
    <location>
        <position position="416"/>
    </location>
    <ligand>
        <name>ATP</name>
        <dbReference type="ChEBI" id="CHEBI:30616"/>
        <label>1</label>
    </ligand>
</feature>
<evidence type="ECO:0000256" key="1">
    <source>
        <dbReference type="ARBA" id="ARBA00001936"/>
    </source>
</evidence>
<dbReference type="GO" id="GO:0004087">
    <property type="term" value="F:carbamoyl-phosphate synthase (ammonia) activity"/>
    <property type="evidence" value="ECO:0007669"/>
    <property type="project" value="UniProtKB-EC"/>
</dbReference>
<evidence type="ECO:0000256" key="9">
    <source>
        <dbReference type="ARBA" id="ARBA00022723"/>
    </source>
</evidence>
<dbReference type="SUPFAM" id="SSF48108">
    <property type="entry name" value="Carbamoyl phosphate synthetase, large subunit connection domain"/>
    <property type="match status" value="1"/>
</dbReference>
<keyword evidence="11 21" id="KW-0547">Nucleotide-binding</keyword>
<keyword evidence="6 21" id="KW-0436">Ligase</keyword>
<dbReference type="GO" id="GO:0009055">
    <property type="term" value="F:electron transfer activity"/>
    <property type="evidence" value="ECO:0007669"/>
    <property type="project" value="InterPro"/>
</dbReference>
<feature type="binding site" evidence="21">
    <location>
        <position position="376"/>
    </location>
    <ligand>
        <name>ATP</name>
        <dbReference type="ChEBI" id="CHEBI:30616"/>
        <label>1</label>
    </ligand>
</feature>
<keyword evidence="8 22" id="KW-0349">Heme</keyword>
<organism evidence="27 28">
    <name type="scientific">Candidatus Neomicrothrix subdominans</name>
    <dbReference type="NCBI Taxonomy" id="2954438"/>
    <lineage>
        <taxon>Bacteria</taxon>
        <taxon>Bacillati</taxon>
        <taxon>Actinomycetota</taxon>
        <taxon>Acidimicrobiia</taxon>
        <taxon>Acidimicrobiales</taxon>
        <taxon>Microthrixaceae</taxon>
        <taxon>Candidatus Neomicrothrix</taxon>
    </lineage>
</organism>
<evidence type="ECO:0000256" key="20">
    <source>
        <dbReference type="ARBA" id="ARBA00062056"/>
    </source>
</evidence>
<dbReference type="GO" id="GO:0006541">
    <property type="term" value="P:glutamine metabolic process"/>
    <property type="evidence" value="ECO:0007669"/>
    <property type="project" value="TreeGrafter"/>
</dbReference>
<feature type="binding site" evidence="21">
    <location>
        <position position="1000"/>
    </location>
    <ligand>
        <name>ATP</name>
        <dbReference type="ChEBI" id="CHEBI:30616"/>
        <label>2</label>
    </ligand>
</feature>
<keyword evidence="16" id="KW-0464">Manganese</keyword>
<comment type="function">
    <text evidence="19 21">Large subunit of the glutamine-dependent carbamoyl phosphate synthetase (CPSase). CPSase catalyzes the formation of carbamoyl phosphate from the ammonia moiety of glutamine, carbonate, and phosphate donated by ATP, constituting the first step of 2 biosynthetic pathways, one leading to arginine and/or urea and the other to pyrimidine nucleotides. The large subunit (synthetase) binds the substrates ammonia (free or transferred from glutamine from the small subunit), hydrogencarbonate and ATP and carries out an ATP-coupled ligase reaction, activating hydrogencarbonate by forming carboxy phosphate which reacts with ammonia to form carbamoyl phosphate.</text>
</comment>
<feature type="binding site" evidence="21">
    <location>
        <position position="1061"/>
    </location>
    <ligand>
        <name>ATP</name>
        <dbReference type="ChEBI" id="CHEBI:30616"/>
        <label>2</label>
    </ligand>
</feature>
<dbReference type="InterPro" id="IPR009056">
    <property type="entry name" value="Cyt_c-like_dom"/>
</dbReference>
<feature type="binding site" evidence="21">
    <location>
        <position position="377"/>
    </location>
    <ligand>
        <name>ATP</name>
        <dbReference type="ChEBI" id="CHEBI:30616"/>
        <label>1</label>
    </ligand>
</feature>
<feature type="binding site" evidence="21">
    <location>
        <position position="409"/>
    </location>
    <ligand>
        <name>ATP</name>
        <dbReference type="ChEBI" id="CHEBI:30616"/>
        <label>1</label>
    </ligand>
</feature>
<dbReference type="GO" id="GO:0046872">
    <property type="term" value="F:metal ion binding"/>
    <property type="evidence" value="ECO:0007669"/>
    <property type="project" value="UniProtKB-KW"/>
</dbReference>
<evidence type="ECO:0000256" key="16">
    <source>
        <dbReference type="ARBA" id="ARBA00023211"/>
    </source>
</evidence>
<keyword evidence="12 21" id="KW-0067">ATP-binding</keyword>
<feature type="binding site" evidence="21">
    <location>
        <position position="443"/>
    </location>
    <ligand>
        <name>ATP</name>
        <dbReference type="ChEBI" id="CHEBI:30616"/>
        <label>1</label>
    </ligand>
</feature>
<dbReference type="InterPro" id="IPR005479">
    <property type="entry name" value="CPAse_ATP-bd"/>
</dbReference>
<feature type="domain" description="ATP-grasp" evidence="24">
    <location>
        <begin position="334"/>
        <end position="529"/>
    </location>
</feature>